<evidence type="ECO:0000313" key="2">
    <source>
        <dbReference type="EMBL" id="GLJ59872.1"/>
    </source>
</evidence>
<reference evidence="2" key="1">
    <citation type="journal article" date="2014" name="Int. J. Syst. Evol. Microbiol.">
        <title>Complete genome sequence of Corynebacterium casei LMG S-19264T (=DSM 44701T), isolated from a smear-ripened cheese.</title>
        <authorList>
            <consortium name="US DOE Joint Genome Institute (JGI-PGF)"/>
            <person name="Walter F."/>
            <person name="Albersmeier A."/>
            <person name="Kalinowski J."/>
            <person name="Ruckert C."/>
        </authorList>
    </citation>
    <scope>NUCLEOTIDE SEQUENCE</scope>
    <source>
        <strain evidence="2">VKM Ac-1020</strain>
    </source>
</reference>
<evidence type="ECO:0000313" key="3">
    <source>
        <dbReference type="Proteomes" id="UP001142462"/>
    </source>
</evidence>
<dbReference type="Proteomes" id="UP001142462">
    <property type="component" value="Unassembled WGS sequence"/>
</dbReference>
<comment type="caution">
    <text evidence="2">The sequence shown here is derived from an EMBL/GenBank/DDBJ whole genome shotgun (WGS) entry which is preliminary data.</text>
</comment>
<gene>
    <name evidence="2" type="ORF">GCM10017576_00010</name>
</gene>
<evidence type="ECO:0000256" key="1">
    <source>
        <dbReference type="SAM" id="MobiDB-lite"/>
    </source>
</evidence>
<evidence type="ECO:0008006" key="4">
    <source>
        <dbReference type="Google" id="ProtNLM"/>
    </source>
</evidence>
<dbReference type="AlphaFoldDB" id="A0A9W6H0B0"/>
<organism evidence="2 3">
    <name type="scientific">Microbacterium barkeri</name>
    <dbReference type="NCBI Taxonomy" id="33917"/>
    <lineage>
        <taxon>Bacteria</taxon>
        <taxon>Bacillati</taxon>
        <taxon>Actinomycetota</taxon>
        <taxon>Actinomycetes</taxon>
        <taxon>Micrococcales</taxon>
        <taxon>Microbacteriaceae</taxon>
        <taxon>Microbacterium</taxon>
    </lineage>
</organism>
<proteinExistence type="predicted"/>
<feature type="region of interest" description="Disordered" evidence="1">
    <location>
        <begin position="152"/>
        <end position="177"/>
    </location>
</feature>
<dbReference type="EMBL" id="BSEJ01000001">
    <property type="protein sequence ID" value="GLJ59872.1"/>
    <property type="molecule type" value="Genomic_DNA"/>
</dbReference>
<accession>A0A9W6H0B0</accession>
<keyword evidence="3" id="KW-1185">Reference proteome</keyword>
<reference evidence="2" key="2">
    <citation type="submission" date="2023-01" db="EMBL/GenBank/DDBJ databases">
        <authorList>
            <person name="Sun Q."/>
            <person name="Evtushenko L."/>
        </authorList>
    </citation>
    <scope>NUCLEOTIDE SEQUENCE</scope>
    <source>
        <strain evidence="2">VKM Ac-1020</strain>
    </source>
</reference>
<feature type="region of interest" description="Disordered" evidence="1">
    <location>
        <begin position="62"/>
        <end position="115"/>
    </location>
</feature>
<sequence>MGNLACLCEGCHQDKHHTPWQVRQLGDGVLEWTSPAGYTYTEKPPPRVRAEATPNQLITDALARHHRDREQVEQRRRARQREREREQEQHQREREREQRQREREQHQREEERERERRLHLEIEQDIQEWLRHYWTTPEYLAQALLDADDIAHHEPEDHGPDTPARIEPQPQLATAAH</sequence>
<name>A0A9W6H0B0_9MICO</name>
<feature type="compositionally biased region" description="Basic and acidic residues" evidence="1">
    <location>
        <begin position="68"/>
        <end position="115"/>
    </location>
</feature>
<protein>
    <recommendedName>
        <fullName evidence="4">HNH endonuclease</fullName>
    </recommendedName>
</protein>